<evidence type="ECO:0000259" key="13">
    <source>
        <dbReference type="Pfam" id="PF00266"/>
    </source>
</evidence>
<dbReference type="PIRSF" id="PIRSF000525">
    <property type="entry name" value="SerC"/>
    <property type="match status" value="1"/>
</dbReference>
<dbReference type="EC" id="2.6.1.52" evidence="4"/>
<dbReference type="GO" id="GO:0004648">
    <property type="term" value="F:O-phospho-L-serine:2-oxoglutarate aminotransferase activity"/>
    <property type="evidence" value="ECO:0007669"/>
    <property type="project" value="UniProtKB-EC"/>
</dbReference>
<keyword evidence="14" id="KW-1185">Reference proteome</keyword>
<proteinExistence type="inferred from homology"/>
<dbReference type="PANTHER" id="PTHR43247:SF1">
    <property type="entry name" value="PHOSPHOSERINE AMINOTRANSFERASE"/>
    <property type="match status" value="1"/>
</dbReference>
<dbReference type="Proteomes" id="UP000887540">
    <property type="component" value="Unplaced"/>
</dbReference>
<comment type="similarity">
    <text evidence="3">Belongs to the class-V pyridoxal-phosphate-dependent aminotransferase family. SerC subfamily.</text>
</comment>
<dbReference type="HAMAP" id="MF_00160">
    <property type="entry name" value="SerC_aminotrans_5"/>
    <property type="match status" value="1"/>
</dbReference>
<evidence type="ECO:0000256" key="9">
    <source>
        <dbReference type="ARBA" id="ARBA00023299"/>
    </source>
</evidence>
<keyword evidence="6" id="KW-0028">Amino-acid biosynthesis</keyword>
<name>A0A914DB75_9BILA</name>
<accession>A0A914DB75</accession>
<dbReference type="InterPro" id="IPR015421">
    <property type="entry name" value="PyrdxlP-dep_Trfase_major"/>
</dbReference>
<dbReference type="NCBIfam" id="NF003764">
    <property type="entry name" value="PRK05355.1"/>
    <property type="match status" value="1"/>
</dbReference>
<dbReference type="PROSITE" id="PS00595">
    <property type="entry name" value="AA_TRANSFER_CLASS_5"/>
    <property type="match status" value="1"/>
</dbReference>
<keyword evidence="7" id="KW-0808">Transferase</keyword>
<evidence type="ECO:0000256" key="12">
    <source>
        <dbReference type="RuleBase" id="RU004504"/>
    </source>
</evidence>
<evidence type="ECO:0000256" key="3">
    <source>
        <dbReference type="ARBA" id="ARBA00006904"/>
    </source>
</evidence>
<evidence type="ECO:0000256" key="7">
    <source>
        <dbReference type="ARBA" id="ARBA00022679"/>
    </source>
</evidence>
<organism evidence="14 15">
    <name type="scientific">Acrobeloides nanus</name>
    <dbReference type="NCBI Taxonomy" id="290746"/>
    <lineage>
        <taxon>Eukaryota</taxon>
        <taxon>Metazoa</taxon>
        <taxon>Ecdysozoa</taxon>
        <taxon>Nematoda</taxon>
        <taxon>Chromadorea</taxon>
        <taxon>Rhabditida</taxon>
        <taxon>Tylenchina</taxon>
        <taxon>Cephalobomorpha</taxon>
        <taxon>Cephaloboidea</taxon>
        <taxon>Cephalobidae</taxon>
        <taxon>Acrobeloides</taxon>
    </lineage>
</organism>
<dbReference type="GO" id="GO:0005737">
    <property type="term" value="C:cytoplasm"/>
    <property type="evidence" value="ECO:0007669"/>
    <property type="project" value="TreeGrafter"/>
</dbReference>
<dbReference type="FunFam" id="3.90.1150.10:FF:000006">
    <property type="entry name" value="Phosphoserine aminotransferase"/>
    <property type="match status" value="1"/>
</dbReference>
<evidence type="ECO:0000256" key="5">
    <source>
        <dbReference type="ARBA" id="ARBA00022576"/>
    </source>
</evidence>
<dbReference type="PANTHER" id="PTHR43247">
    <property type="entry name" value="PHOSPHOSERINE AMINOTRANSFERASE"/>
    <property type="match status" value="1"/>
</dbReference>
<evidence type="ECO:0000256" key="1">
    <source>
        <dbReference type="ARBA" id="ARBA00001933"/>
    </source>
</evidence>
<dbReference type="AlphaFoldDB" id="A0A914DB75"/>
<dbReference type="InterPro" id="IPR020578">
    <property type="entry name" value="Aminotrans_V_PyrdxlP_BS"/>
</dbReference>
<dbReference type="InterPro" id="IPR000192">
    <property type="entry name" value="Aminotrans_V_dom"/>
</dbReference>
<evidence type="ECO:0000256" key="4">
    <source>
        <dbReference type="ARBA" id="ARBA00013030"/>
    </source>
</evidence>
<comment type="catalytic activity">
    <reaction evidence="11">
        <text>O-phospho-L-serine + 2-oxoglutarate = 3-phosphooxypyruvate + L-glutamate</text>
        <dbReference type="Rhea" id="RHEA:14329"/>
        <dbReference type="ChEBI" id="CHEBI:16810"/>
        <dbReference type="ChEBI" id="CHEBI:18110"/>
        <dbReference type="ChEBI" id="CHEBI:29985"/>
        <dbReference type="ChEBI" id="CHEBI:57524"/>
        <dbReference type="EC" id="2.6.1.52"/>
    </reaction>
</comment>
<dbReference type="GO" id="GO:0006564">
    <property type="term" value="P:L-serine biosynthetic process"/>
    <property type="evidence" value="ECO:0007669"/>
    <property type="project" value="UniProtKB-KW"/>
</dbReference>
<dbReference type="GO" id="GO:0030170">
    <property type="term" value="F:pyridoxal phosphate binding"/>
    <property type="evidence" value="ECO:0007669"/>
    <property type="project" value="TreeGrafter"/>
</dbReference>
<keyword evidence="5" id="KW-0032">Aminotransferase</keyword>
<comment type="cofactor">
    <cofactor evidence="1 12">
        <name>pyridoxal 5'-phosphate</name>
        <dbReference type="ChEBI" id="CHEBI:597326"/>
    </cofactor>
</comment>
<feature type="domain" description="Aminotransferase class V" evidence="13">
    <location>
        <begin position="1"/>
        <end position="317"/>
    </location>
</feature>
<comment type="catalytic activity">
    <reaction evidence="10">
        <text>4-(phosphooxy)-L-threonine + 2-oxoglutarate = (R)-3-hydroxy-2-oxo-4-phosphooxybutanoate + L-glutamate</text>
        <dbReference type="Rhea" id="RHEA:16573"/>
        <dbReference type="ChEBI" id="CHEBI:16810"/>
        <dbReference type="ChEBI" id="CHEBI:29985"/>
        <dbReference type="ChEBI" id="CHEBI:58452"/>
        <dbReference type="ChEBI" id="CHEBI:58538"/>
        <dbReference type="EC" id="2.6.1.52"/>
    </reaction>
</comment>
<comment type="pathway">
    <text evidence="2">Amino-acid biosynthesis; L-serine biosynthesis; L-serine from 3-phospho-D-glycerate: step 2/3.</text>
</comment>
<evidence type="ECO:0000256" key="11">
    <source>
        <dbReference type="ARBA" id="ARBA00049007"/>
    </source>
</evidence>
<dbReference type="InterPro" id="IPR015424">
    <property type="entry name" value="PyrdxlP-dep_Trfase"/>
</dbReference>
<dbReference type="WBParaSite" id="ACRNAN_scaffold2106.g8996.t1">
    <property type="protein sequence ID" value="ACRNAN_scaffold2106.g8996.t1"/>
    <property type="gene ID" value="ACRNAN_scaffold2106.g8996"/>
</dbReference>
<dbReference type="Gene3D" id="3.90.1150.10">
    <property type="entry name" value="Aspartate Aminotransferase, domain 1"/>
    <property type="match status" value="1"/>
</dbReference>
<dbReference type="FunFam" id="3.40.640.10:FF:000010">
    <property type="entry name" value="Phosphoserine aminotransferase"/>
    <property type="match status" value="1"/>
</dbReference>
<keyword evidence="9" id="KW-0718">Serine biosynthesis</keyword>
<protein>
    <recommendedName>
        <fullName evidence="4">phosphoserine transaminase</fullName>
        <ecNumber evidence="4">2.6.1.52</ecNumber>
    </recommendedName>
</protein>
<dbReference type="SUPFAM" id="SSF53383">
    <property type="entry name" value="PLP-dependent transferases"/>
    <property type="match status" value="1"/>
</dbReference>
<keyword evidence="8" id="KW-0663">Pyridoxal phosphate</keyword>
<dbReference type="InterPro" id="IPR022278">
    <property type="entry name" value="Pser_aminoTfrase"/>
</dbReference>
<dbReference type="Pfam" id="PF00266">
    <property type="entry name" value="Aminotran_5"/>
    <property type="match status" value="1"/>
</dbReference>
<evidence type="ECO:0000256" key="2">
    <source>
        <dbReference type="ARBA" id="ARBA00005099"/>
    </source>
</evidence>
<evidence type="ECO:0000313" key="14">
    <source>
        <dbReference type="Proteomes" id="UP000887540"/>
    </source>
</evidence>
<dbReference type="Gene3D" id="3.40.640.10">
    <property type="entry name" value="Type I PLP-dependent aspartate aminotransferase-like (Major domain)"/>
    <property type="match status" value="1"/>
</dbReference>
<evidence type="ECO:0000256" key="10">
    <source>
        <dbReference type="ARBA" id="ARBA00047630"/>
    </source>
</evidence>
<reference evidence="15" key="1">
    <citation type="submission" date="2022-11" db="UniProtKB">
        <authorList>
            <consortium name="WormBaseParasite"/>
        </authorList>
    </citation>
    <scope>IDENTIFICATION</scope>
</reference>
<evidence type="ECO:0000313" key="15">
    <source>
        <dbReference type="WBParaSite" id="ACRNAN_scaffold2106.g8996.t1"/>
    </source>
</evidence>
<evidence type="ECO:0000256" key="6">
    <source>
        <dbReference type="ARBA" id="ARBA00022605"/>
    </source>
</evidence>
<dbReference type="InterPro" id="IPR015422">
    <property type="entry name" value="PyrdxlP-dep_Trfase_small"/>
</dbReference>
<evidence type="ECO:0000256" key="8">
    <source>
        <dbReference type="ARBA" id="ARBA00022898"/>
    </source>
</evidence>
<sequence>MSHRSADFTNLLNTTKKLLSDLMSIPQNYDVMFFHGGGTGQFAAIPLNLRALSKNVENPTADYAVTGSWSHKAMDEGAKYIHTHKVFDIKKPFVTVPDPSTWNTNPEAAYLYYCANETIHGVEFQEPPTSLPGVPLIADISSNILSRYFDVSKHGMFFAGAQKNVGISGVTIVGVQKDLIGHQQPHTPAVLSFKEIHKDNSLYNTPCSYGIYITKLVLEWIRDLGGVDELEKRNKTKASLIYDLIDSSEGFYRNPVDKKYRSRMNIPIRIKEGDEALEAKFIKESISRGMISLKGHRSVGGIRASLYNAITIDETQTLADFMKEFMEEHKN</sequence>